<dbReference type="SUPFAM" id="SSF56672">
    <property type="entry name" value="DNA/RNA polymerases"/>
    <property type="match status" value="1"/>
</dbReference>
<dbReference type="SUPFAM" id="SSF57756">
    <property type="entry name" value="Retrovirus zinc finger-like domains"/>
    <property type="match status" value="1"/>
</dbReference>
<keyword evidence="2" id="KW-0808">Transferase</keyword>
<dbReference type="InterPro" id="IPR036875">
    <property type="entry name" value="Znf_CCHC_sf"/>
</dbReference>
<comment type="caution">
    <text evidence="2">The sequence shown here is derived from an EMBL/GenBank/DDBJ whole genome shotgun (WGS) entry which is preliminary data.</text>
</comment>
<dbReference type="CDD" id="cd09276">
    <property type="entry name" value="Rnase_HI_RT_non_LTR"/>
    <property type="match status" value="1"/>
</dbReference>
<dbReference type="EMBL" id="BGPR01004280">
    <property type="protein sequence ID" value="GBM97898.1"/>
    <property type="molecule type" value="Genomic_DNA"/>
</dbReference>
<gene>
    <name evidence="2" type="primary">RTase_40</name>
    <name evidence="2" type="ORF">AVEN_228334_2</name>
</gene>
<evidence type="ECO:0000313" key="3">
    <source>
        <dbReference type="Proteomes" id="UP000499080"/>
    </source>
</evidence>
<dbReference type="Proteomes" id="UP000499080">
    <property type="component" value="Unassembled WGS sequence"/>
</dbReference>
<dbReference type="InterPro" id="IPR000477">
    <property type="entry name" value="RT_dom"/>
</dbReference>
<dbReference type="InterPro" id="IPR001878">
    <property type="entry name" value="Znf_CCHC"/>
</dbReference>
<dbReference type="Gene3D" id="4.10.60.10">
    <property type="entry name" value="Zinc finger, CCHC-type"/>
    <property type="match status" value="1"/>
</dbReference>
<accession>A0A4Y2K7N7</accession>
<dbReference type="PROSITE" id="PS50878">
    <property type="entry name" value="RT_POL"/>
    <property type="match status" value="1"/>
</dbReference>
<dbReference type="GO" id="GO:0003676">
    <property type="term" value="F:nucleic acid binding"/>
    <property type="evidence" value="ECO:0007669"/>
    <property type="project" value="InterPro"/>
</dbReference>
<feature type="domain" description="Reverse transcriptase" evidence="1">
    <location>
        <begin position="459"/>
        <end position="730"/>
    </location>
</feature>
<evidence type="ECO:0000313" key="2">
    <source>
        <dbReference type="EMBL" id="GBM97898.1"/>
    </source>
</evidence>
<keyword evidence="2" id="KW-0695">RNA-directed DNA polymerase</keyword>
<dbReference type="SUPFAM" id="SSF53098">
    <property type="entry name" value="Ribonuclease H-like"/>
    <property type="match status" value="1"/>
</dbReference>
<dbReference type="GO" id="GO:0042575">
    <property type="term" value="C:DNA polymerase complex"/>
    <property type="evidence" value="ECO:0007669"/>
    <property type="project" value="UniProtKB-ARBA"/>
</dbReference>
<proteinExistence type="predicted"/>
<dbReference type="SMART" id="SM00343">
    <property type="entry name" value="ZnF_C2HC"/>
    <property type="match status" value="2"/>
</dbReference>
<dbReference type="GO" id="GO:0008270">
    <property type="term" value="F:zinc ion binding"/>
    <property type="evidence" value="ECO:0007669"/>
    <property type="project" value="InterPro"/>
</dbReference>
<name>A0A4Y2K7N7_ARAVE</name>
<dbReference type="InterPro" id="IPR043502">
    <property type="entry name" value="DNA/RNA_pol_sf"/>
</dbReference>
<dbReference type="PANTHER" id="PTHR36688:SF1">
    <property type="entry name" value="ENDONUCLEASE_EXONUCLEASE_PHOSPHATASE DOMAIN-CONTAINING PROTEIN"/>
    <property type="match status" value="1"/>
</dbReference>
<keyword evidence="2" id="KW-0548">Nucleotidyltransferase</keyword>
<reference evidence="2 3" key="1">
    <citation type="journal article" date="2019" name="Sci. Rep.">
        <title>Orb-weaving spider Araneus ventricosus genome elucidates the spidroin gene catalogue.</title>
        <authorList>
            <person name="Kono N."/>
            <person name="Nakamura H."/>
            <person name="Ohtoshi R."/>
            <person name="Moran D.A.P."/>
            <person name="Shinohara A."/>
            <person name="Yoshida Y."/>
            <person name="Fujiwara M."/>
            <person name="Mori M."/>
            <person name="Tomita M."/>
            <person name="Arakawa K."/>
        </authorList>
    </citation>
    <scope>NUCLEOTIDE SEQUENCE [LARGE SCALE GENOMIC DNA]</scope>
</reference>
<dbReference type="InterPro" id="IPR036397">
    <property type="entry name" value="RNaseH_sf"/>
</dbReference>
<organism evidence="2 3">
    <name type="scientific">Araneus ventricosus</name>
    <name type="common">Orbweaver spider</name>
    <name type="synonym">Epeira ventricosa</name>
    <dbReference type="NCBI Taxonomy" id="182803"/>
    <lineage>
        <taxon>Eukaryota</taxon>
        <taxon>Metazoa</taxon>
        <taxon>Ecdysozoa</taxon>
        <taxon>Arthropoda</taxon>
        <taxon>Chelicerata</taxon>
        <taxon>Arachnida</taxon>
        <taxon>Araneae</taxon>
        <taxon>Araneomorphae</taxon>
        <taxon>Entelegynae</taxon>
        <taxon>Araneoidea</taxon>
        <taxon>Araneidae</taxon>
        <taxon>Araneus</taxon>
    </lineage>
</organism>
<dbReference type="AlphaFoldDB" id="A0A4Y2K7N7"/>
<sequence length="1022" mass="116060">MGSRNLGPGGDVRLPTSPLEHHLNSAKFFIIKKTEGTLKTVSPILIYKKILGIVGEVQSIKKTKLGEILIELKSLTQANLLQTLKSIGEHVVTVSSHKSLNQSRGVISESEFQSDTEEEILECLKNQNVTSVKRICIKRDNKIIPTKHLILTFNVPVVPKYVLIAYINCPVKPYIPNPLRCFKCQKFGHSMTVCRGKETCGRCSEIGHNSKYCTSTPKCSNCKAEQPSYSRKCPRWVEEKEIQTIKVTQNISFAEARKIVTYRTPTVGVSYFSMASICPHCKNRTTVHVEAPPDNNLIPLPKKSPVKQNRANTKTEIILDRSSLPNTSNLSSKKLWDKIRELSGRYNDNTSVSFLNCNGQVITDAKNIANTLAEAFSAVSSASSYSQDFISHKKNEERYDIDFNSLTGDEYNSDFHFIEFKRALSKSHATSPGPDNIHLLILTHLTETSLHNILNLFNRIWKEKKFPSSWRRAVVIPILKPGEDAKNPNNYRPIALTSVLCKLLERMVNSRIVHVLEKKKWLSPFESGFRFGRSTIDNILLLENSIREAFVSKKHLASILFDMEKAYDKTWRYGILKDLYGIGFKGNLPIFIQKFLKTRSFRVRIWNTLSHVFYQEEGVLQGSVLSVILFIIKINEVIKQLPAGLSCSLFVDDLEIHCSGEDMGFVERKFQEAVNKISEWGKKNGFQISSQKTVAIHFCRRRGLHLDPKLLLYDCTIPIVRDAKYLGLIFDSKLTFQPHVNYLKRKCIQSLNIIKMLSGTSYGAETSTLLKVYKALIRSKLDYGCVVYGSASKSVLKALDTVHHQGLRLSLGAFRTSPIQSIYVLCNEPSLELRRERLTLNTFFKIKSNSSHPMHYKVINPIYGSLFSLRLSFTPTFGFRVGGILRNLNINDFPILEKVDEFPPWKDIQLNFIDDFEHLPKSTTSTLVYRSIFYEHRHRFSNYEPVFTDGSKSEGHVGTAVAIANTVVSERLHKFCSVFTSEIYGIYLALTKMDSFNKNFIVYTDSKSAIEALKKKTLSATL</sequence>
<dbReference type="PANTHER" id="PTHR36688">
    <property type="entry name" value="ENDO/EXONUCLEASE/PHOSPHATASE DOMAIN-CONTAINING PROTEIN"/>
    <property type="match status" value="1"/>
</dbReference>
<keyword evidence="3" id="KW-1185">Reference proteome</keyword>
<evidence type="ECO:0000259" key="1">
    <source>
        <dbReference type="PROSITE" id="PS50878"/>
    </source>
</evidence>
<dbReference type="CDD" id="cd01650">
    <property type="entry name" value="RT_nLTR_like"/>
    <property type="match status" value="1"/>
</dbReference>
<dbReference type="Gene3D" id="3.30.420.10">
    <property type="entry name" value="Ribonuclease H-like superfamily/Ribonuclease H"/>
    <property type="match status" value="1"/>
</dbReference>
<protein>
    <submittedName>
        <fullName evidence="2">Putative RNA-directed DNA polymerase from transposon BS</fullName>
    </submittedName>
</protein>
<dbReference type="Pfam" id="PF00078">
    <property type="entry name" value="RVT_1"/>
    <property type="match status" value="1"/>
</dbReference>
<dbReference type="InterPro" id="IPR012337">
    <property type="entry name" value="RNaseH-like_sf"/>
</dbReference>
<dbReference type="InterPro" id="IPR052560">
    <property type="entry name" value="RdDP_mobile_element"/>
</dbReference>
<dbReference type="GO" id="GO:0003964">
    <property type="term" value="F:RNA-directed DNA polymerase activity"/>
    <property type="evidence" value="ECO:0007669"/>
    <property type="project" value="UniProtKB-KW"/>
</dbReference>
<dbReference type="OrthoDB" id="6433748at2759"/>